<dbReference type="PANTHER" id="PTHR43133">
    <property type="entry name" value="RNA POLYMERASE ECF-TYPE SIGMA FACTO"/>
    <property type="match status" value="1"/>
</dbReference>
<dbReference type="Pfam" id="PF08281">
    <property type="entry name" value="Sigma70_r4_2"/>
    <property type="match status" value="1"/>
</dbReference>
<name>A0A1H7FLI6_9SPHI</name>
<keyword evidence="3" id="KW-0731">Sigma factor</keyword>
<comment type="similarity">
    <text evidence="1">Belongs to the sigma-70 factor family. ECF subfamily.</text>
</comment>
<evidence type="ECO:0000259" key="6">
    <source>
        <dbReference type="Pfam" id="PF08281"/>
    </source>
</evidence>
<dbReference type="Gene3D" id="1.10.1740.10">
    <property type="match status" value="1"/>
</dbReference>
<dbReference type="InterPro" id="IPR014284">
    <property type="entry name" value="RNA_pol_sigma-70_dom"/>
</dbReference>
<dbReference type="GO" id="GO:0003677">
    <property type="term" value="F:DNA binding"/>
    <property type="evidence" value="ECO:0007669"/>
    <property type="project" value="InterPro"/>
</dbReference>
<dbReference type="SUPFAM" id="SSF88946">
    <property type="entry name" value="Sigma2 domain of RNA polymerase sigma factors"/>
    <property type="match status" value="1"/>
</dbReference>
<dbReference type="EMBL" id="FNZR01000001">
    <property type="protein sequence ID" value="SEK26664.1"/>
    <property type="molecule type" value="Genomic_DNA"/>
</dbReference>
<dbReference type="Gene3D" id="1.10.10.10">
    <property type="entry name" value="Winged helix-like DNA-binding domain superfamily/Winged helix DNA-binding domain"/>
    <property type="match status" value="1"/>
</dbReference>
<evidence type="ECO:0000256" key="3">
    <source>
        <dbReference type="ARBA" id="ARBA00023082"/>
    </source>
</evidence>
<evidence type="ECO:0000313" key="7">
    <source>
        <dbReference type="EMBL" id="SEK26664.1"/>
    </source>
</evidence>
<dbReference type="InterPro" id="IPR013325">
    <property type="entry name" value="RNA_pol_sigma_r2"/>
</dbReference>
<dbReference type="InterPro" id="IPR007627">
    <property type="entry name" value="RNA_pol_sigma70_r2"/>
</dbReference>
<dbReference type="SUPFAM" id="SSF88659">
    <property type="entry name" value="Sigma3 and sigma4 domains of RNA polymerase sigma factors"/>
    <property type="match status" value="1"/>
</dbReference>
<dbReference type="AlphaFoldDB" id="A0A1H7FLI6"/>
<dbReference type="NCBIfam" id="TIGR02937">
    <property type="entry name" value="sigma70-ECF"/>
    <property type="match status" value="1"/>
</dbReference>
<keyword evidence="8" id="KW-1185">Reference proteome</keyword>
<evidence type="ECO:0000259" key="5">
    <source>
        <dbReference type="Pfam" id="PF04542"/>
    </source>
</evidence>
<evidence type="ECO:0000256" key="4">
    <source>
        <dbReference type="ARBA" id="ARBA00023163"/>
    </source>
</evidence>
<dbReference type="Pfam" id="PF04542">
    <property type="entry name" value="Sigma70_r2"/>
    <property type="match status" value="1"/>
</dbReference>
<feature type="domain" description="RNA polymerase sigma factor 70 region 4 type 2" evidence="6">
    <location>
        <begin position="130"/>
        <end position="175"/>
    </location>
</feature>
<protein>
    <submittedName>
        <fullName evidence="7">RNA polymerase sigma-70 factor, ECF subfamily</fullName>
    </submittedName>
</protein>
<dbReference type="InterPro" id="IPR039425">
    <property type="entry name" value="RNA_pol_sigma-70-like"/>
</dbReference>
<dbReference type="PANTHER" id="PTHR43133:SF46">
    <property type="entry name" value="RNA POLYMERASE SIGMA-70 FACTOR ECF SUBFAMILY"/>
    <property type="match status" value="1"/>
</dbReference>
<dbReference type="GO" id="GO:0006352">
    <property type="term" value="P:DNA-templated transcription initiation"/>
    <property type="evidence" value="ECO:0007669"/>
    <property type="project" value="InterPro"/>
</dbReference>
<organism evidence="7 8">
    <name type="scientific">Parapedobacter koreensis</name>
    <dbReference type="NCBI Taxonomy" id="332977"/>
    <lineage>
        <taxon>Bacteria</taxon>
        <taxon>Pseudomonadati</taxon>
        <taxon>Bacteroidota</taxon>
        <taxon>Sphingobacteriia</taxon>
        <taxon>Sphingobacteriales</taxon>
        <taxon>Sphingobacteriaceae</taxon>
        <taxon>Parapedobacter</taxon>
    </lineage>
</organism>
<dbReference type="OrthoDB" id="654988at2"/>
<evidence type="ECO:0000313" key="8">
    <source>
        <dbReference type="Proteomes" id="UP000198916"/>
    </source>
</evidence>
<evidence type="ECO:0000256" key="1">
    <source>
        <dbReference type="ARBA" id="ARBA00010641"/>
    </source>
</evidence>
<evidence type="ECO:0000256" key="2">
    <source>
        <dbReference type="ARBA" id="ARBA00023015"/>
    </source>
</evidence>
<proteinExistence type="inferred from homology"/>
<reference evidence="8" key="1">
    <citation type="submission" date="2016-10" db="EMBL/GenBank/DDBJ databases">
        <authorList>
            <person name="Varghese N."/>
            <person name="Submissions S."/>
        </authorList>
    </citation>
    <scope>NUCLEOTIDE SEQUENCE [LARGE SCALE GENOMIC DNA]</scope>
    <source>
        <strain evidence="8">Jip14</strain>
    </source>
</reference>
<dbReference type="InterPro" id="IPR036388">
    <property type="entry name" value="WH-like_DNA-bd_sf"/>
</dbReference>
<gene>
    <name evidence="7" type="ORF">SAMN05421740_101388</name>
</gene>
<dbReference type="InterPro" id="IPR013249">
    <property type="entry name" value="RNA_pol_sigma70_r4_t2"/>
</dbReference>
<feature type="domain" description="RNA polymerase sigma-70 region 2" evidence="5">
    <location>
        <begin position="24"/>
        <end position="91"/>
    </location>
</feature>
<keyword evidence="2" id="KW-0805">Transcription regulation</keyword>
<dbReference type="STRING" id="332977.SAMN05421740_101388"/>
<dbReference type="GO" id="GO:0016987">
    <property type="term" value="F:sigma factor activity"/>
    <property type="evidence" value="ECO:0007669"/>
    <property type="project" value="UniProtKB-KW"/>
</dbReference>
<accession>A0A1H7FLI6</accession>
<sequence length="204" mass="23875">MKHASDQELLTQVRQANSQAFDELYQRCWKPLYVHAFKKTGDKDEAFDLVQDVFVTFWDKRKQLPEITTSPQFYLRGMLIHKIARYFRDRGFKEAHEKNFAAFLRQEGIADREVPALNNPHLDIEETVAAVHSSIESMPQRMRKIFQLNKFDHLSIAEIAEALNLSPQTVKNQLGTAISRIKKEVTLHHFTPEQLLLVYWLIKP</sequence>
<dbReference type="RefSeq" id="WP_090602333.1">
    <property type="nucleotide sequence ID" value="NZ_FNZR01000001.1"/>
</dbReference>
<keyword evidence="4" id="KW-0804">Transcription</keyword>
<dbReference type="InterPro" id="IPR013324">
    <property type="entry name" value="RNA_pol_sigma_r3/r4-like"/>
</dbReference>
<dbReference type="Proteomes" id="UP000198916">
    <property type="component" value="Unassembled WGS sequence"/>
</dbReference>